<organism evidence="7 8">
    <name type="scientific">Cynara cardunculus var. scolymus</name>
    <name type="common">Globe artichoke</name>
    <name type="synonym">Cynara scolymus</name>
    <dbReference type="NCBI Taxonomy" id="59895"/>
    <lineage>
        <taxon>Eukaryota</taxon>
        <taxon>Viridiplantae</taxon>
        <taxon>Streptophyta</taxon>
        <taxon>Embryophyta</taxon>
        <taxon>Tracheophyta</taxon>
        <taxon>Spermatophyta</taxon>
        <taxon>Magnoliopsida</taxon>
        <taxon>eudicotyledons</taxon>
        <taxon>Gunneridae</taxon>
        <taxon>Pentapetalae</taxon>
        <taxon>asterids</taxon>
        <taxon>campanulids</taxon>
        <taxon>Asterales</taxon>
        <taxon>Asteraceae</taxon>
        <taxon>Carduoideae</taxon>
        <taxon>Cardueae</taxon>
        <taxon>Carduinae</taxon>
        <taxon>Cynara</taxon>
    </lineage>
</organism>
<protein>
    <submittedName>
        <fullName evidence="7">Nucleic acid-binding, OB-fold</fullName>
    </submittedName>
</protein>
<keyword evidence="4" id="KW-0238">DNA-binding</keyword>
<dbReference type="InterPro" id="IPR011564">
    <property type="entry name" value="Telomer_end-bd_POT1/Cdc13"/>
</dbReference>
<dbReference type="STRING" id="59895.A0A103YG47"/>
<reference evidence="7 8" key="1">
    <citation type="journal article" date="2016" name="Sci. Rep.">
        <title>The genome sequence of the outbreeding globe artichoke constructed de novo incorporating a phase-aware low-pass sequencing strategy of F1 progeny.</title>
        <authorList>
            <person name="Scaglione D."/>
            <person name="Reyes-Chin-Wo S."/>
            <person name="Acquadro A."/>
            <person name="Froenicke L."/>
            <person name="Portis E."/>
            <person name="Beitel C."/>
            <person name="Tirone M."/>
            <person name="Mauro R."/>
            <person name="Lo Monaco A."/>
            <person name="Mauromicale G."/>
            <person name="Faccioli P."/>
            <person name="Cattivelli L."/>
            <person name="Rieseberg L."/>
            <person name="Michelmore R."/>
            <person name="Lanteri S."/>
        </authorList>
    </citation>
    <scope>NUCLEOTIDE SEQUENCE [LARGE SCALE GENOMIC DNA]</scope>
    <source>
        <strain evidence="7">2C</strain>
    </source>
</reference>
<gene>
    <name evidence="7" type="ORF">Ccrd_013156</name>
</gene>
<keyword evidence="3" id="KW-0779">Telomere</keyword>
<name>A0A103YG47_CYNCS</name>
<evidence type="ECO:0000313" key="8">
    <source>
        <dbReference type="Proteomes" id="UP000243975"/>
    </source>
</evidence>
<dbReference type="GO" id="GO:0000783">
    <property type="term" value="C:nuclear telomere cap complex"/>
    <property type="evidence" value="ECO:0007669"/>
    <property type="project" value="TreeGrafter"/>
</dbReference>
<dbReference type="Pfam" id="PF02765">
    <property type="entry name" value="POT1"/>
    <property type="match status" value="1"/>
</dbReference>
<dbReference type="InterPro" id="IPR012340">
    <property type="entry name" value="NA-bd_OB-fold"/>
</dbReference>
<dbReference type="CDD" id="cd04497">
    <property type="entry name" value="hPOT1_OB1_like"/>
    <property type="match status" value="1"/>
</dbReference>
<dbReference type="SMART" id="SM00976">
    <property type="entry name" value="Telo_bind"/>
    <property type="match status" value="1"/>
</dbReference>
<dbReference type="AlphaFoldDB" id="A0A103YG47"/>
<feature type="domain" description="Telomeric single stranded DNA binding POT1/Cdc13" evidence="6">
    <location>
        <begin position="14"/>
        <end position="147"/>
    </location>
</feature>
<evidence type="ECO:0000256" key="2">
    <source>
        <dbReference type="ARBA" id="ARBA00022454"/>
    </source>
</evidence>
<dbReference type="Gene3D" id="2.40.50.140">
    <property type="entry name" value="Nucleic acid-binding proteins"/>
    <property type="match status" value="1"/>
</dbReference>
<dbReference type="GO" id="GO:0032210">
    <property type="term" value="P:regulation of telomere maintenance via telomerase"/>
    <property type="evidence" value="ECO:0007669"/>
    <property type="project" value="TreeGrafter"/>
</dbReference>
<keyword evidence="8" id="KW-1185">Reference proteome</keyword>
<dbReference type="EMBL" id="LEKV01001115">
    <property type="protein sequence ID" value="KVI08474.1"/>
    <property type="molecule type" value="Genomic_DNA"/>
</dbReference>
<dbReference type="Proteomes" id="UP000243975">
    <property type="component" value="Unassembled WGS sequence"/>
</dbReference>
<keyword evidence="2" id="KW-0158">Chromosome</keyword>
<feature type="region of interest" description="Disordered" evidence="5">
    <location>
        <begin position="163"/>
        <end position="192"/>
    </location>
</feature>
<dbReference type="GO" id="GO:0016233">
    <property type="term" value="P:telomere capping"/>
    <property type="evidence" value="ECO:0007669"/>
    <property type="project" value="TreeGrafter"/>
</dbReference>
<dbReference type="InterPro" id="IPR028389">
    <property type="entry name" value="POT1"/>
</dbReference>
<dbReference type="GO" id="GO:0098505">
    <property type="term" value="F:G-rich strand telomeric DNA binding"/>
    <property type="evidence" value="ECO:0007669"/>
    <property type="project" value="TreeGrafter"/>
</dbReference>
<dbReference type="PANTHER" id="PTHR14513">
    <property type="entry name" value="PROTECTION OF TELOMERES 1"/>
    <property type="match status" value="1"/>
</dbReference>
<sequence length="192" mass="22151">MPILERDEYDDYKFLRIVDAMASINQKVNLIGVVIETGLPKKSKGTDCVWTLKIVDESHPSPGISVNVFAENFEKLPRVESAGDIVQLSHVVREIEPGDVEDNCFMCTELDGSIISYVHKGVKSLKEDFKSLRKDMETLNKVMNKLIRIYEEPLKKRTPTFEIEEDDERCKEGEERRKKKRSYKEEGLVRQA</sequence>
<evidence type="ECO:0000256" key="4">
    <source>
        <dbReference type="ARBA" id="ARBA00023125"/>
    </source>
</evidence>
<evidence type="ECO:0000313" key="7">
    <source>
        <dbReference type="EMBL" id="KVI08474.1"/>
    </source>
</evidence>
<dbReference type="Gramene" id="KVI08474">
    <property type="protein sequence ID" value="KVI08474"/>
    <property type="gene ID" value="Ccrd_013156"/>
</dbReference>
<dbReference type="PANTHER" id="PTHR14513:SF0">
    <property type="entry name" value="PROTECTION OF TELOMERES PROTEIN 1"/>
    <property type="match status" value="1"/>
</dbReference>
<dbReference type="GO" id="GO:0010521">
    <property type="term" value="F:telomerase inhibitor activity"/>
    <property type="evidence" value="ECO:0007669"/>
    <property type="project" value="TreeGrafter"/>
</dbReference>
<accession>A0A103YG47</accession>
<comment type="caution">
    <text evidence="7">The sequence shown here is derived from an EMBL/GenBank/DDBJ whole genome shotgun (WGS) entry which is preliminary data.</text>
</comment>
<evidence type="ECO:0000259" key="6">
    <source>
        <dbReference type="SMART" id="SM00976"/>
    </source>
</evidence>
<feature type="compositionally biased region" description="Basic and acidic residues" evidence="5">
    <location>
        <begin position="183"/>
        <end position="192"/>
    </location>
</feature>
<dbReference type="SUPFAM" id="SSF50249">
    <property type="entry name" value="Nucleic acid-binding proteins"/>
    <property type="match status" value="1"/>
</dbReference>
<evidence type="ECO:0000256" key="3">
    <source>
        <dbReference type="ARBA" id="ARBA00022895"/>
    </source>
</evidence>
<evidence type="ECO:0000256" key="5">
    <source>
        <dbReference type="SAM" id="MobiDB-lite"/>
    </source>
</evidence>
<comment type="subcellular location">
    <subcellularLocation>
        <location evidence="1">Chromosome</location>
        <location evidence="1">Telomere</location>
    </subcellularLocation>
</comment>
<evidence type="ECO:0000256" key="1">
    <source>
        <dbReference type="ARBA" id="ARBA00004574"/>
    </source>
</evidence>
<proteinExistence type="predicted"/>